<dbReference type="Proteomes" id="UP000494115">
    <property type="component" value="Unassembled WGS sequence"/>
</dbReference>
<dbReference type="AlphaFoldDB" id="A0A6S7BMI5"/>
<protein>
    <recommendedName>
        <fullName evidence="3">DUF3562 domain-containing protein</fullName>
    </recommendedName>
</protein>
<reference evidence="1 2" key="1">
    <citation type="submission" date="2020-04" db="EMBL/GenBank/DDBJ databases">
        <authorList>
            <person name="De Canck E."/>
        </authorList>
    </citation>
    <scope>NUCLEOTIDE SEQUENCE [LARGE SCALE GENOMIC DNA]</scope>
    <source>
        <strain evidence="1 2">LMG 28138</strain>
    </source>
</reference>
<accession>A0A6S7BMI5</accession>
<dbReference type="Pfam" id="PF12085">
    <property type="entry name" value="DUF3562"/>
    <property type="match status" value="1"/>
</dbReference>
<organism evidence="1 2">
    <name type="scientific">Pararobbsia alpina</name>
    <dbReference type="NCBI Taxonomy" id="621374"/>
    <lineage>
        <taxon>Bacteria</taxon>
        <taxon>Pseudomonadati</taxon>
        <taxon>Pseudomonadota</taxon>
        <taxon>Betaproteobacteria</taxon>
        <taxon>Burkholderiales</taxon>
        <taxon>Burkholderiaceae</taxon>
        <taxon>Pararobbsia</taxon>
    </lineage>
</organism>
<dbReference type="InterPro" id="IPR021945">
    <property type="entry name" value="DUF3562"/>
</dbReference>
<keyword evidence="2" id="KW-1185">Reference proteome</keyword>
<proteinExistence type="predicted"/>
<dbReference type="EMBL" id="CADIKM010000017">
    <property type="protein sequence ID" value="CAB3793461.1"/>
    <property type="molecule type" value="Genomic_DNA"/>
</dbReference>
<gene>
    <name evidence="1" type="ORF">LMG28138_03543</name>
</gene>
<evidence type="ECO:0000313" key="1">
    <source>
        <dbReference type="EMBL" id="CAB3793461.1"/>
    </source>
</evidence>
<evidence type="ECO:0000313" key="2">
    <source>
        <dbReference type="Proteomes" id="UP000494115"/>
    </source>
</evidence>
<dbReference type="RefSeq" id="WP_175106053.1">
    <property type="nucleotide sequence ID" value="NZ_CADIKM010000017.1"/>
</dbReference>
<sequence>MKAETKSQSEIIARIADETKMPLDIVTHDYLETLNDLSDGARVRDYLTLFVARRVKAKLRDRMKS</sequence>
<evidence type="ECO:0008006" key="3">
    <source>
        <dbReference type="Google" id="ProtNLM"/>
    </source>
</evidence>
<name>A0A6S7BMI5_9BURK</name>